<comment type="similarity">
    <text evidence="1">Belongs to the SsuE family.</text>
</comment>
<dbReference type="EMBL" id="SLWY01000012">
    <property type="protein sequence ID" value="TCO80715.1"/>
    <property type="molecule type" value="Genomic_DNA"/>
</dbReference>
<keyword evidence="7" id="KW-1185">Reference proteome</keyword>
<dbReference type="InterPro" id="IPR051814">
    <property type="entry name" value="NAD(P)H-dep_FMN_reductase"/>
</dbReference>
<dbReference type="Pfam" id="PF03358">
    <property type="entry name" value="FMN_red"/>
    <property type="match status" value="1"/>
</dbReference>
<dbReference type="OrthoDB" id="1643408at2"/>
<dbReference type="GO" id="GO:0008752">
    <property type="term" value="F:FMN reductase [NAD(P)H] activity"/>
    <property type="evidence" value="ECO:0007669"/>
    <property type="project" value="InterPro"/>
</dbReference>
<dbReference type="RefSeq" id="WP_132542923.1">
    <property type="nucleotide sequence ID" value="NZ_SLWY01000012.1"/>
</dbReference>
<evidence type="ECO:0000256" key="2">
    <source>
        <dbReference type="ARBA" id="ARBA00022630"/>
    </source>
</evidence>
<keyword evidence="4" id="KW-0560">Oxidoreductase</keyword>
<evidence type="ECO:0000313" key="6">
    <source>
        <dbReference type="EMBL" id="TCO80715.1"/>
    </source>
</evidence>
<dbReference type="AlphaFoldDB" id="A0A4R2LMM9"/>
<dbReference type="InterPro" id="IPR005025">
    <property type="entry name" value="FMN_Rdtase-like_dom"/>
</dbReference>
<organism evidence="6 7">
    <name type="scientific">Plasticicumulans lactativorans</name>
    <dbReference type="NCBI Taxonomy" id="1133106"/>
    <lineage>
        <taxon>Bacteria</taxon>
        <taxon>Pseudomonadati</taxon>
        <taxon>Pseudomonadota</taxon>
        <taxon>Gammaproteobacteria</taxon>
        <taxon>Candidatus Competibacteraceae</taxon>
        <taxon>Plasticicumulans</taxon>
    </lineage>
</organism>
<dbReference type="InterPro" id="IPR020048">
    <property type="entry name" value="NADPH-dep_FMN_reduc_SsuE"/>
</dbReference>
<keyword evidence="2" id="KW-0285">Flavoprotein</keyword>
<evidence type="ECO:0000256" key="3">
    <source>
        <dbReference type="ARBA" id="ARBA00022643"/>
    </source>
</evidence>
<evidence type="ECO:0000313" key="7">
    <source>
        <dbReference type="Proteomes" id="UP000295765"/>
    </source>
</evidence>
<protein>
    <submittedName>
        <fullName evidence="6">FMN reductase</fullName>
    </submittedName>
</protein>
<dbReference type="PANTHER" id="PTHR43408">
    <property type="entry name" value="FMN REDUCTASE (NADPH)"/>
    <property type="match status" value="1"/>
</dbReference>
<dbReference type="Proteomes" id="UP000295765">
    <property type="component" value="Unassembled WGS sequence"/>
</dbReference>
<name>A0A4R2LMM9_9GAMM</name>
<comment type="caution">
    <text evidence="6">The sequence shown here is derived from an EMBL/GenBank/DDBJ whole genome shotgun (WGS) entry which is preliminary data.</text>
</comment>
<feature type="domain" description="NADPH-dependent FMN reductase-like" evidence="5">
    <location>
        <begin position="1"/>
        <end position="140"/>
    </location>
</feature>
<gene>
    <name evidence="6" type="ORF">EV699_11250</name>
</gene>
<evidence type="ECO:0000256" key="1">
    <source>
        <dbReference type="ARBA" id="ARBA00005990"/>
    </source>
</evidence>
<dbReference type="Gene3D" id="3.40.50.360">
    <property type="match status" value="1"/>
</dbReference>
<sequence>MTIVTLCGSPVPGTPAGNLLAYVGEWLGYNGHAVQSLAVSDLPAEDLLRGRAEAGAIAAAVATVAAARGVIVATPVYKAAYSGALKALIDLLPDDTLHDKVVLPLAVGGNPAHQLTLHYALKPVLDAAGVRTVLSSLYVGDKHLRVRDDGLLVLDPGIESRIAASLARLLGALASPSAEAAEAPPVVLKPIPRSARTVRCGA</sequence>
<dbReference type="PANTHER" id="PTHR43408:SF1">
    <property type="entry name" value="FMN REDUCTASE (NADPH)"/>
    <property type="match status" value="1"/>
</dbReference>
<dbReference type="InterPro" id="IPR029039">
    <property type="entry name" value="Flavoprotein-like_sf"/>
</dbReference>
<evidence type="ECO:0000256" key="4">
    <source>
        <dbReference type="ARBA" id="ARBA00023002"/>
    </source>
</evidence>
<proteinExistence type="inferred from homology"/>
<reference evidence="6 7" key="1">
    <citation type="submission" date="2019-03" db="EMBL/GenBank/DDBJ databases">
        <title>Genomic Encyclopedia of Type Strains, Phase IV (KMG-IV): sequencing the most valuable type-strain genomes for metagenomic binning, comparative biology and taxonomic classification.</title>
        <authorList>
            <person name="Goeker M."/>
        </authorList>
    </citation>
    <scope>NUCLEOTIDE SEQUENCE [LARGE SCALE GENOMIC DNA]</scope>
    <source>
        <strain evidence="6 7">DSM 25287</strain>
    </source>
</reference>
<dbReference type="NCBIfam" id="TIGR03567">
    <property type="entry name" value="FMN_reduc_SsuE"/>
    <property type="match status" value="1"/>
</dbReference>
<dbReference type="GO" id="GO:0046306">
    <property type="term" value="P:alkanesulfonate catabolic process"/>
    <property type="evidence" value="ECO:0007669"/>
    <property type="project" value="InterPro"/>
</dbReference>
<accession>A0A4R2LMM9</accession>
<evidence type="ECO:0000259" key="5">
    <source>
        <dbReference type="Pfam" id="PF03358"/>
    </source>
</evidence>
<keyword evidence="3" id="KW-0288">FMN</keyword>
<dbReference type="SUPFAM" id="SSF52218">
    <property type="entry name" value="Flavoproteins"/>
    <property type="match status" value="1"/>
</dbReference>